<dbReference type="Proteomes" id="UP000247555">
    <property type="component" value="Unassembled WGS sequence"/>
</dbReference>
<evidence type="ECO:0000313" key="2">
    <source>
        <dbReference type="EMBL" id="PXX74491.1"/>
    </source>
</evidence>
<gene>
    <name evidence="2" type="ORF">DFR34_13233</name>
</gene>
<dbReference type="SUPFAM" id="SSF53300">
    <property type="entry name" value="vWA-like"/>
    <property type="match status" value="1"/>
</dbReference>
<dbReference type="InterPro" id="IPR036465">
    <property type="entry name" value="vWFA_dom_sf"/>
</dbReference>
<reference evidence="2 3" key="1">
    <citation type="submission" date="2018-05" db="EMBL/GenBank/DDBJ databases">
        <title>Genomic Encyclopedia of Type Strains, Phase IV (KMG-IV): sequencing the most valuable type-strain genomes for metagenomic binning, comparative biology and taxonomic classification.</title>
        <authorList>
            <person name="Goeker M."/>
        </authorList>
    </citation>
    <scope>NUCLEOTIDE SEQUENCE [LARGE SCALE GENOMIC DNA]</scope>
    <source>
        <strain evidence="2 3">DSM 29661</strain>
    </source>
</reference>
<dbReference type="Pfam" id="PF15616">
    <property type="entry name" value="TerY_C"/>
    <property type="match status" value="1"/>
</dbReference>
<dbReference type="EMBL" id="QJKI01000032">
    <property type="protein sequence ID" value="PXX74491.1"/>
    <property type="molecule type" value="Genomic_DNA"/>
</dbReference>
<dbReference type="InterPro" id="IPR028274">
    <property type="entry name" value="TerY-C"/>
</dbReference>
<proteinExistence type="predicted"/>
<evidence type="ECO:0000259" key="1">
    <source>
        <dbReference type="Pfam" id="PF15616"/>
    </source>
</evidence>
<comment type="caution">
    <text evidence="2">The sequence shown here is derived from an EMBL/GenBank/DDBJ whole genome shotgun (WGS) entry which is preliminary data.</text>
</comment>
<sequence length="261" mass="28418">MNEIASQVRRSVPGGEKGDWKPLVFFMTDGKATDDTGAAVRRWKQDFAMRAHLVVIGIGKYAALEALAVLTPDVLRLENTNETALKKYIQWISASIGAQSRSVGIGEPARVSLAKLDESFLKKIEGMAQANAVDEDFVVVTGKCQNTKLPYLMKYERQNHSIRARSFHIDSEGYHLVGVYPAERDFDALSDPRANVRTVNSDLLIGTPGCPHCGNPIAFAMCSCGTVFCVQGAGTAQCPGCERELEMSASDEAFDVVRGRG</sequence>
<dbReference type="AlphaFoldDB" id="A0A318KIQ6"/>
<feature type="domain" description="TerY-C metal binding" evidence="1">
    <location>
        <begin position="134"/>
        <end position="261"/>
    </location>
</feature>
<evidence type="ECO:0000313" key="3">
    <source>
        <dbReference type="Proteomes" id="UP000247555"/>
    </source>
</evidence>
<keyword evidence="3" id="KW-1185">Reference proteome</keyword>
<organism evidence="2 3">
    <name type="scientific">Rivihabitans pingtungensis</name>
    <dbReference type="NCBI Taxonomy" id="1054498"/>
    <lineage>
        <taxon>Bacteria</taxon>
        <taxon>Pseudomonadati</taxon>
        <taxon>Pseudomonadota</taxon>
        <taxon>Betaproteobacteria</taxon>
        <taxon>Neisseriales</taxon>
        <taxon>Aquaspirillaceae</taxon>
        <taxon>Rivihabitans</taxon>
    </lineage>
</organism>
<protein>
    <submittedName>
        <fullName evidence="2">TerY-like protein</fullName>
    </submittedName>
</protein>
<name>A0A318KIQ6_9NEIS</name>
<accession>A0A318KIQ6</accession>